<organism evidence="2 3">
    <name type="scientific">Nocardia fluminea</name>
    <dbReference type="NCBI Taxonomy" id="134984"/>
    <lineage>
        <taxon>Bacteria</taxon>
        <taxon>Bacillati</taxon>
        <taxon>Actinomycetota</taxon>
        <taxon>Actinomycetes</taxon>
        <taxon>Mycobacteriales</taxon>
        <taxon>Nocardiaceae</taxon>
        <taxon>Nocardia</taxon>
    </lineage>
</organism>
<keyword evidence="1" id="KW-0812">Transmembrane</keyword>
<dbReference type="InterPro" id="IPR021215">
    <property type="entry name" value="DUF2752"/>
</dbReference>
<feature type="transmembrane region" description="Helical" evidence="1">
    <location>
        <begin position="35"/>
        <end position="55"/>
    </location>
</feature>
<keyword evidence="1" id="KW-1133">Transmembrane helix</keyword>
<protein>
    <submittedName>
        <fullName evidence="2">Uncharacterized protein DUF2752</fullName>
    </submittedName>
</protein>
<evidence type="ECO:0000256" key="1">
    <source>
        <dbReference type="SAM" id="Phobius"/>
    </source>
</evidence>
<keyword evidence="3" id="KW-1185">Reference proteome</keyword>
<accession>A0A2N3VHC7</accession>
<name>A0A2N3VHC7_9NOCA</name>
<proteinExistence type="predicted"/>
<evidence type="ECO:0000313" key="2">
    <source>
        <dbReference type="EMBL" id="PKV80995.1"/>
    </source>
</evidence>
<dbReference type="Pfam" id="PF10825">
    <property type="entry name" value="DUF2752"/>
    <property type="match status" value="1"/>
</dbReference>
<keyword evidence="1" id="KW-0472">Membrane</keyword>
<comment type="caution">
    <text evidence="2">The sequence shown here is derived from an EMBL/GenBank/DDBJ whole genome shotgun (WGS) entry which is preliminary data.</text>
</comment>
<dbReference type="AlphaFoldDB" id="A0A2N3VHC7"/>
<evidence type="ECO:0000313" key="3">
    <source>
        <dbReference type="Proteomes" id="UP000233766"/>
    </source>
</evidence>
<reference evidence="2 3" key="1">
    <citation type="submission" date="2017-12" db="EMBL/GenBank/DDBJ databases">
        <title>Sequencing the genomes of 1000 Actinobacteria strains.</title>
        <authorList>
            <person name="Klenk H.-P."/>
        </authorList>
    </citation>
    <scope>NUCLEOTIDE SEQUENCE [LARGE SCALE GENOMIC DNA]</scope>
    <source>
        <strain evidence="2 3">DSM 44489</strain>
    </source>
</reference>
<gene>
    <name evidence="2" type="ORF">ATK86_5439</name>
</gene>
<dbReference type="EMBL" id="PJMW01000002">
    <property type="protein sequence ID" value="PKV80995.1"/>
    <property type="molecule type" value="Genomic_DNA"/>
</dbReference>
<feature type="transmembrane region" description="Helical" evidence="1">
    <location>
        <begin position="96"/>
        <end position="114"/>
    </location>
</feature>
<sequence>MDEPDARDRVSRRPTHTVAAWPPRVAVEASDGHRWLTWSALVAAVGALVLMLFGIPSIDLHGPLHRLGIMDPFCGGTRSWYLLLHGQVGDALRYNPAGPLLMLITMAALIRAAIGMRTGRWVNTTIDRRIYLPVLLVATVALQVNQQMNAPLLIVRWGG</sequence>
<dbReference type="Proteomes" id="UP000233766">
    <property type="component" value="Unassembled WGS sequence"/>
</dbReference>